<evidence type="ECO:0000313" key="3">
    <source>
        <dbReference type="Proteomes" id="UP001200642"/>
    </source>
</evidence>
<proteinExistence type="predicted"/>
<dbReference type="GO" id="GO:0005524">
    <property type="term" value="F:ATP binding"/>
    <property type="evidence" value="ECO:0007669"/>
    <property type="project" value="InterPro"/>
</dbReference>
<dbReference type="Pfam" id="PF07728">
    <property type="entry name" value="AAA_5"/>
    <property type="match status" value="1"/>
</dbReference>
<gene>
    <name evidence="2" type="ORF">K8352_16140</name>
</gene>
<keyword evidence="3" id="KW-1185">Reference proteome</keyword>
<comment type="caution">
    <text evidence="2">The sequence shown here is derived from an EMBL/GenBank/DDBJ whole genome shotgun (WGS) entry which is preliminary data.</text>
</comment>
<dbReference type="EMBL" id="JAIRBC010000028">
    <property type="protein sequence ID" value="MCG2462292.1"/>
    <property type="molecule type" value="Genomic_DNA"/>
</dbReference>
<protein>
    <submittedName>
        <fullName evidence="2">AAA family ATPase</fullName>
    </submittedName>
</protein>
<name>A0AAE3EYY1_9FLAO</name>
<dbReference type="InterPro" id="IPR027417">
    <property type="entry name" value="P-loop_NTPase"/>
</dbReference>
<sequence>MNQKEIQKGIELLCDTSTVVKNYYKNDQNILEALNNVNKGNLQKCAEYYKNKSGVVVDIRKEIVAKLLANETLTEASLNELIEDHKKGKENKFRTYKETFSIVFPVITFYGHNSQRDFVKTFTKKLMGDLGFSSEVKVVSFDFQGERQQGSERYWVAIYNKHQENQSVGIQFFFEFYNGKISYGVHKHKDQTYLKPIVSVGPEQFSYSEMLSYFEKSKQLLLNDVPKFDNLSSISLNQHKLYKISHGSFKSKKDVPIIETFKSNNWIVLHESTGKGQSDAFKDSLKVGDYVYITVGSKELIGIAKLTSNEWDYVPNDIVDSDGWIYKEVELINPSLRKKPKDLTNKKSFYPSANTTFSEILPENLSEANELLFKPYFNVEFIKDKNTNDNSSLTSHELNQILYGPPGTGKTYDTINRALELCGEDLTGLCRADIKARFEQKVDEGRVVFTTFHQSMTYEDFIEGIKPIEPEKEGDPVIYRVEEGIFRRLCIEASFSLAKEKESVATENVLDFSLVYDNFVEEIEEKLAVEEPIILATKNGGKVIIDGISQQRNIIIKHPGKDNTYTVSKKRLSKLHTAFPNLAEMNNIDQQFRSIIGGSNSTANWSVLNAIRSNNPVSMETKKAVREYSWEDKKEVVQALKKEDYKGKIGEPFVLIVDEINRGNVSQIFGELITLIEEDKRLGKAEAIQVRLPYSKDLFGVPPNVHIIGTMNTADRSIEALDTALRRRFSFTEMPSKPELIKTDGKAENGIINGIDLTLLLVAINKRIEKLLDSDHVIGHSYFLTVKSLEGLKAIFQNKIIPLLLEYFFGDYGKIGLVIGSGFFVIGENQVEEDFFAPFDDYDSSPFIERKVYHLRNALEMSDETFIQALNTLERKTS</sequence>
<dbReference type="PANTHER" id="PTHR37291:SF1">
    <property type="entry name" value="TYPE IV METHYL-DIRECTED RESTRICTION ENZYME ECOKMCRB SUBUNIT"/>
    <property type="match status" value="1"/>
</dbReference>
<evidence type="ECO:0000313" key="2">
    <source>
        <dbReference type="EMBL" id="MCG2462292.1"/>
    </source>
</evidence>
<dbReference type="PANTHER" id="PTHR37291">
    <property type="entry name" value="5-METHYLCYTOSINE-SPECIFIC RESTRICTION ENZYME B"/>
    <property type="match status" value="1"/>
</dbReference>
<reference evidence="2" key="1">
    <citation type="submission" date="2023-02" db="EMBL/GenBank/DDBJ databases">
        <title>Genome of Flavobacteriaceae gen. nov. sp. strain F89.</title>
        <authorList>
            <person name="Wang Y."/>
        </authorList>
    </citation>
    <scope>NUCLEOTIDE SEQUENCE</scope>
    <source>
        <strain evidence="2">F89</strain>
    </source>
</reference>
<evidence type="ECO:0000259" key="1">
    <source>
        <dbReference type="Pfam" id="PF07728"/>
    </source>
</evidence>
<accession>A0AAE3EYY1</accession>
<dbReference type="SUPFAM" id="SSF52540">
    <property type="entry name" value="P-loop containing nucleoside triphosphate hydrolases"/>
    <property type="match status" value="1"/>
</dbReference>
<feature type="domain" description="ATPase dynein-related AAA" evidence="1">
    <location>
        <begin position="628"/>
        <end position="729"/>
    </location>
</feature>
<dbReference type="Gene3D" id="3.40.50.300">
    <property type="entry name" value="P-loop containing nucleotide triphosphate hydrolases"/>
    <property type="match status" value="1"/>
</dbReference>
<dbReference type="InterPro" id="IPR052934">
    <property type="entry name" value="Methyl-DNA_Rec/Restrict_Enz"/>
</dbReference>
<dbReference type="InterPro" id="IPR011704">
    <property type="entry name" value="ATPase_dyneun-rel_AAA"/>
</dbReference>
<organism evidence="2 3">
    <name type="scientific">Cerina litoralis</name>
    <dbReference type="NCBI Taxonomy" id="2874477"/>
    <lineage>
        <taxon>Bacteria</taxon>
        <taxon>Pseudomonadati</taxon>
        <taxon>Bacteroidota</taxon>
        <taxon>Flavobacteriia</taxon>
        <taxon>Flavobacteriales</taxon>
        <taxon>Flavobacteriaceae</taxon>
        <taxon>Cerina</taxon>
    </lineage>
</organism>
<dbReference type="Proteomes" id="UP001200642">
    <property type="component" value="Unassembled WGS sequence"/>
</dbReference>
<dbReference type="GO" id="GO:0016887">
    <property type="term" value="F:ATP hydrolysis activity"/>
    <property type="evidence" value="ECO:0007669"/>
    <property type="project" value="InterPro"/>
</dbReference>
<dbReference type="AlphaFoldDB" id="A0AAE3EYY1"/>
<dbReference type="RefSeq" id="WP_317903432.1">
    <property type="nucleotide sequence ID" value="NZ_JAIRBC010000028.1"/>
</dbReference>